<sequence length="203" mass="23142">MVYSDKDCEDIKFGVDNEVDFYAVSFVKDADVAHELKDYLKRSNADIHVIVKIEKVQTIPNRHSIISASDGVSSGPSGIYSAQWLLVEIWEGNFQLRRSLYCKALLKRRCDNTWNNNGVCYSSLRVQIWTRRITALPFRIVAIKNLSEIVEDQQEIPLVVAPAIRATTNDTQPMQAESSSIKKSDSKTDMEQDKIEEKQDERA</sequence>
<evidence type="ECO:0000313" key="1">
    <source>
        <dbReference type="EMBL" id="KAH7838846.1"/>
    </source>
</evidence>
<gene>
    <name evidence="1" type="ORF">Vadar_031887</name>
</gene>
<organism evidence="1 2">
    <name type="scientific">Vaccinium darrowii</name>
    <dbReference type="NCBI Taxonomy" id="229202"/>
    <lineage>
        <taxon>Eukaryota</taxon>
        <taxon>Viridiplantae</taxon>
        <taxon>Streptophyta</taxon>
        <taxon>Embryophyta</taxon>
        <taxon>Tracheophyta</taxon>
        <taxon>Spermatophyta</taxon>
        <taxon>Magnoliopsida</taxon>
        <taxon>eudicotyledons</taxon>
        <taxon>Gunneridae</taxon>
        <taxon>Pentapetalae</taxon>
        <taxon>asterids</taxon>
        <taxon>Ericales</taxon>
        <taxon>Ericaceae</taxon>
        <taxon>Vaccinioideae</taxon>
        <taxon>Vaccinieae</taxon>
        <taxon>Vaccinium</taxon>
    </lineage>
</organism>
<comment type="caution">
    <text evidence="1">The sequence shown here is derived from an EMBL/GenBank/DDBJ whole genome shotgun (WGS) entry which is preliminary data.</text>
</comment>
<proteinExistence type="predicted"/>
<protein>
    <submittedName>
        <fullName evidence="1">Uncharacterized protein</fullName>
    </submittedName>
</protein>
<name>A0ACB7XE46_9ERIC</name>
<keyword evidence="2" id="KW-1185">Reference proteome</keyword>
<reference evidence="1 2" key="1">
    <citation type="journal article" date="2021" name="Hortic Res">
        <title>High-quality reference genome and annotation aids understanding of berry development for evergreen blueberry (Vaccinium darrowii).</title>
        <authorList>
            <person name="Yu J."/>
            <person name="Hulse-Kemp A.M."/>
            <person name="Babiker E."/>
            <person name="Staton M."/>
        </authorList>
    </citation>
    <scope>NUCLEOTIDE SEQUENCE [LARGE SCALE GENOMIC DNA]</scope>
    <source>
        <strain evidence="2">cv. NJ 8807/NJ 8810</strain>
        <tissue evidence="1">Young leaf</tissue>
    </source>
</reference>
<accession>A0ACB7XE46</accession>
<dbReference type="Proteomes" id="UP000828048">
    <property type="component" value="Chromosome 6"/>
</dbReference>
<evidence type="ECO:0000313" key="2">
    <source>
        <dbReference type="Proteomes" id="UP000828048"/>
    </source>
</evidence>
<dbReference type="EMBL" id="CM037156">
    <property type="protein sequence ID" value="KAH7838846.1"/>
    <property type="molecule type" value="Genomic_DNA"/>
</dbReference>